<organism evidence="1 2">
    <name type="scientific">Pseudoalteromonas espejiana</name>
    <dbReference type="NCBI Taxonomy" id="28107"/>
    <lineage>
        <taxon>Bacteria</taxon>
        <taxon>Pseudomonadati</taxon>
        <taxon>Pseudomonadota</taxon>
        <taxon>Gammaproteobacteria</taxon>
        <taxon>Alteromonadales</taxon>
        <taxon>Pseudoalteromonadaceae</taxon>
        <taxon>Pseudoalteromonas</taxon>
    </lineage>
</organism>
<reference evidence="1 2" key="1">
    <citation type="submission" date="2019-07" db="EMBL/GenBank/DDBJ databases">
        <title>Whole genome shotgun sequence of Pseudoalteromonas espejiana NBRC 102222.</title>
        <authorList>
            <person name="Hosoyama A."/>
            <person name="Uohara A."/>
            <person name="Ohji S."/>
            <person name="Ichikawa N."/>
        </authorList>
    </citation>
    <scope>NUCLEOTIDE SEQUENCE [LARGE SCALE GENOMIC DNA]</scope>
    <source>
        <strain evidence="1 2">NBRC 102222</strain>
    </source>
</reference>
<proteinExistence type="predicted"/>
<sequence>MGLFLLEFKMNKTRFLSVLFSFFLVACSKQPVPFQNYDNAQASIKALNAPIKETDNETIVSEKVILPFSTQYLTKRHRIYQRMQAMELTTEQTNQLNYLIIAERFPERYFSWPVQSNVLNNLLSKSPTDAQFTNAATWVKFTQDQLDSALQSNLKLNKVELGIMKDYVQSALSANYNSDDLKQQLKGFYNYLVNYKVRGSLGLRGLANGSEWYQSKLNYFSGTVYSPLQWVELLNEQIKTTTSTKPSLTYSQSHTVSFVSKFLKSTPIVQGLDWQTNYKILPSMASNASLNPSDKNLMLALMETDVGIHYHAWTLPQAKVNLIKRLSVTEDDAQYLVEDIILYPAQSFSFAQQIVSFK</sequence>
<evidence type="ECO:0000313" key="1">
    <source>
        <dbReference type="EMBL" id="GEK55304.1"/>
    </source>
</evidence>
<protein>
    <submittedName>
        <fullName evidence="1">Uncharacterized protein</fullName>
    </submittedName>
</protein>
<accession>A0A510XW92</accession>
<comment type="caution">
    <text evidence="1">The sequence shown here is derived from an EMBL/GenBank/DDBJ whole genome shotgun (WGS) entry which is preliminary data.</text>
</comment>
<dbReference type="AlphaFoldDB" id="A0A510XW92"/>
<dbReference type="EMBL" id="BJUM01000018">
    <property type="protein sequence ID" value="GEK55304.1"/>
    <property type="molecule type" value="Genomic_DNA"/>
</dbReference>
<keyword evidence="2" id="KW-1185">Reference proteome</keyword>
<dbReference type="Proteomes" id="UP000321419">
    <property type="component" value="Unassembled WGS sequence"/>
</dbReference>
<evidence type="ECO:0000313" key="2">
    <source>
        <dbReference type="Proteomes" id="UP000321419"/>
    </source>
</evidence>
<name>A0A510XW92_9GAMM</name>
<gene>
    <name evidence="1" type="ORF">PES01_21490</name>
</gene>